<dbReference type="Pfam" id="PF02623">
    <property type="entry name" value="FliW"/>
    <property type="match status" value="1"/>
</dbReference>
<evidence type="ECO:0000313" key="5">
    <source>
        <dbReference type="EMBL" id="PDO09796.1"/>
    </source>
</evidence>
<dbReference type="AlphaFoldDB" id="A0A2A6DYZ9"/>
<sequence length="151" mass="17172">MEVREDTYRQIESPHYGTLTVPEREIYRFENGLIGLPQSREFALVPFPDTPFYLLHAVEGGLSFVVMPPSLVMENYEFEIPDELAESLGLRFPEQALTLVIVNIVDDRPCVNLKAPIILVPGSRKACQYILHDRDFPIRYPLGKESSTCSS</sequence>
<protein>
    <recommendedName>
        <fullName evidence="4">Flagellar assembly factor FliW</fullName>
    </recommendedName>
</protein>
<comment type="similarity">
    <text evidence="4">Belongs to the FliW family.</text>
</comment>
<dbReference type="HAMAP" id="MF_01185">
    <property type="entry name" value="FliW"/>
    <property type="match status" value="1"/>
</dbReference>
<reference evidence="5 6" key="1">
    <citation type="submission" date="2016-12" db="EMBL/GenBank/DDBJ databases">
        <title>Candidatus Reconcilibacillus cellulovorans genome.</title>
        <authorList>
            <person name="Kolinko S."/>
            <person name="Wu Y.-W."/>
            <person name="Tachea F."/>
            <person name="Denzel E."/>
            <person name="Hiras J."/>
            <person name="Baecker N."/>
            <person name="Chan L.J."/>
            <person name="Eichorst S.A."/>
            <person name="Frey D."/>
            <person name="Adams P.D."/>
            <person name="Pray T."/>
            <person name="Tanjore D."/>
            <person name="Petzold C.J."/>
            <person name="Gladden J.M."/>
            <person name="Simmons B.A."/>
            <person name="Singer S.W."/>
        </authorList>
    </citation>
    <scope>NUCLEOTIDE SEQUENCE [LARGE SCALE GENOMIC DNA]</scope>
    <source>
        <strain evidence="5">JTherm</strain>
    </source>
</reference>
<keyword evidence="1 4" id="KW-0963">Cytoplasm</keyword>
<proteinExistence type="inferred from homology"/>
<dbReference type="Proteomes" id="UP000243688">
    <property type="component" value="Unassembled WGS sequence"/>
</dbReference>
<dbReference type="InterPro" id="IPR003775">
    <property type="entry name" value="Flagellar_assembly_factor_FliW"/>
</dbReference>
<evidence type="ECO:0000313" key="6">
    <source>
        <dbReference type="Proteomes" id="UP000243688"/>
    </source>
</evidence>
<organism evidence="5 6">
    <name type="scientific">Candidatus Reconcilbacillus cellulovorans</name>
    <dbReference type="NCBI Taxonomy" id="1906605"/>
    <lineage>
        <taxon>Bacteria</taxon>
        <taxon>Bacillati</taxon>
        <taxon>Bacillota</taxon>
        <taxon>Bacilli</taxon>
        <taxon>Bacillales</taxon>
        <taxon>Paenibacillaceae</taxon>
        <taxon>Candidatus Reconcilbacillus</taxon>
    </lineage>
</organism>
<gene>
    <name evidence="4" type="primary">fliW</name>
    <name evidence="5" type="ORF">BLM47_10625</name>
</gene>
<name>A0A2A6DYZ9_9BACL</name>
<dbReference type="EMBL" id="MOXJ01000027">
    <property type="protein sequence ID" value="PDO09796.1"/>
    <property type="molecule type" value="Genomic_DNA"/>
</dbReference>
<comment type="subcellular location">
    <subcellularLocation>
        <location evidence="4">Cytoplasm</location>
    </subcellularLocation>
</comment>
<keyword evidence="4" id="KW-0143">Chaperone</keyword>
<dbReference type="GO" id="GO:0006417">
    <property type="term" value="P:regulation of translation"/>
    <property type="evidence" value="ECO:0007669"/>
    <property type="project" value="UniProtKB-KW"/>
</dbReference>
<dbReference type="InterPro" id="IPR024046">
    <property type="entry name" value="Flagellar_assmbl_FliW_dom_sf"/>
</dbReference>
<keyword evidence="2 4" id="KW-1005">Bacterial flagellum biogenesis</keyword>
<dbReference type="Gene3D" id="2.30.290.10">
    <property type="entry name" value="BH3618-like"/>
    <property type="match status" value="1"/>
</dbReference>
<evidence type="ECO:0000256" key="3">
    <source>
        <dbReference type="ARBA" id="ARBA00022845"/>
    </source>
</evidence>
<comment type="subunit">
    <text evidence="4">Interacts with translational regulator CsrA and flagellin(s).</text>
</comment>
<evidence type="ECO:0000256" key="2">
    <source>
        <dbReference type="ARBA" id="ARBA00022795"/>
    </source>
</evidence>
<keyword evidence="3 4" id="KW-0810">Translation regulation</keyword>
<comment type="caution">
    <text evidence="5">The sequence shown here is derived from an EMBL/GenBank/DDBJ whole genome shotgun (WGS) entry which is preliminary data.</text>
</comment>
<dbReference type="GO" id="GO:0005737">
    <property type="term" value="C:cytoplasm"/>
    <property type="evidence" value="ECO:0007669"/>
    <property type="project" value="UniProtKB-SubCell"/>
</dbReference>
<dbReference type="GO" id="GO:0044780">
    <property type="term" value="P:bacterial-type flagellum assembly"/>
    <property type="evidence" value="ECO:0007669"/>
    <property type="project" value="UniProtKB-UniRule"/>
</dbReference>
<dbReference type="SUPFAM" id="SSF141457">
    <property type="entry name" value="BH3618-like"/>
    <property type="match status" value="1"/>
</dbReference>
<evidence type="ECO:0000256" key="1">
    <source>
        <dbReference type="ARBA" id="ARBA00022490"/>
    </source>
</evidence>
<dbReference type="PANTHER" id="PTHR39190:SF1">
    <property type="entry name" value="FLAGELLAR ASSEMBLY FACTOR FLIW"/>
    <property type="match status" value="1"/>
</dbReference>
<accession>A0A2A6DYZ9</accession>
<evidence type="ECO:0000256" key="4">
    <source>
        <dbReference type="HAMAP-Rule" id="MF_01185"/>
    </source>
</evidence>
<dbReference type="PANTHER" id="PTHR39190">
    <property type="entry name" value="FLAGELLAR ASSEMBLY FACTOR FLIW"/>
    <property type="match status" value="1"/>
</dbReference>
<comment type="function">
    <text evidence="4">Acts as an anti-CsrA protein, binds CsrA and prevents it from repressing translation of its target genes, one of which is flagellin. Binds to flagellin and participates in the assembly of the flagellum.</text>
</comment>